<dbReference type="GeneID" id="83686392"/>
<dbReference type="Gene3D" id="1.20.1260.10">
    <property type="match status" value="1"/>
</dbReference>
<dbReference type="PANTHER" id="PTHR38593:SF1">
    <property type="entry name" value="BLR2558 PROTEIN"/>
    <property type="match status" value="1"/>
</dbReference>
<sequence length="213" mass="23388">MNLLHGNLAKKFTHLIGIIGVSSTIAVPGYAQINQRAIAPRAVPKAIAHTTPHNSRTLETKISQASLSEIDMVYVQEAAQAGMAEVELAKLALEKSKNSDVRQYAKQMIADHTPLNEQLIELAQQKGITLPTTASPKYQALKAQLSELSGSNFDQAYINEAGINGHMENLVIHTRQIQLGQDRDLQAFAAKTIPVIERHLQLLDLLFMQFTDG</sequence>
<dbReference type="EMBL" id="JANQDL010000006">
    <property type="protein sequence ID" value="MDH6062317.1"/>
    <property type="molecule type" value="Genomic_DNA"/>
</dbReference>
<comment type="caution">
    <text evidence="2">The sequence shown here is derived from an EMBL/GenBank/DDBJ whole genome shotgun (WGS) entry which is preliminary data.</text>
</comment>
<dbReference type="InterPro" id="IPR025419">
    <property type="entry name" value="DUF4142"/>
</dbReference>
<evidence type="ECO:0000313" key="2">
    <source>
        <dbReference type="EMBL" id="MDH6062317.1"/>
    </source>
</evidence>
<dbReference type="Proteomes" id="UP001159370">
    <property type="component" value="Unassembled WGS sequence"/>
</dbReference>
<dbReference type="InterPro" id="IPR012347">
    <property type="entry name" value="Ferritin-like"/>
</dbReference>
<name>A0AA43GVA8_9CYAN</name>
<gene>
    <name evidence="2" type="ORF">NWP23_00600</name>
</gene>
<evidence type="ECO:0000313" key="3">
    <source>
        <dbReference type="Proteomes" id="UP001159370"/>
    </source>
</evidence>
<feature type="domain" description="DUF4142" evidence="1">
    <location>
        <begin position="71"/>
        <end position="202"/>
    </location>
</feature>
<organism evidence="2 3">
    <name type="scientific">Umezakia ovalisporum FSS-62</name>
    <dbReference type="NCBI Taxonomy" id="2971776"/>
    <lineage>
        <taxon>Bacteria</taxon>
        <taxon>Bacillati</taxon>
        <taxon>Cyanobacteriota</taxon>
        <taxon>Cyanophyceae</taxon>
        <taxon>Nostocales</taxon>
        <taxon>Nodulariaceae</taxon>
        <taxon>Umezakia</taxon>
    </lineage>
</organism>
<dbReference type="RefSeq" id="WP_280652139.1">
    <property type="nucleotide sequence ID" value="NZ_JANQDL010000006.1"/>
</dbReference>
<dbReference type="AlphaFoldDB" id="A0AA43GVA8"/>
<accession>A0AA43GVA8</accession>
<reference evidence="2 3" key="1">
    <citation type="journal article" date="2023" name="J. Phycol.">
        <title>Chrysosporum ovalisporum is synonymous with the true-branching cyanobacterium Umezakia natans (Nostocales/Aphanizomenonaceae).</title>
        <authorList>
            <person name="McGregor G.B."/>
            <person name="Sendall B.C."/>
            <person name="Niiyama Y."/>
            <person name="Tuji A."/>
            <person name="Willis A."/>
        </authorList>
    </citation>
    <scope>NUCLEOTIDE SEQUENCE [LARGE SCALE GENOMIC DNA]</scope>
    <source>
        <strain evidence="2 3">FSS-62</strain>
    </source>
</reference>
<proteinExistence type="predicted"/>
<evidence type="ECO:0000259" key="1">
    <source>
        <dbReference type="Pfam" id="PF13628"/>
    </source>
</evidence>
<protein>
    <submittedName>
        <fullName evidence="2">DUF4142 domain-containing protein</fullName>
    </submittedName>
</protein>
<dbReference type="Pfam" id="PF13628">
    <property type="entry name" value="DUF4142"/>
    <property type="match status" value="1"/>
</dbReference>
<dbReference type="PANTHER" id="PTHR38593">
    <property type="entry name" value="BLR2558 PROTEIN"/>
    <property type="match status" value="1"/>
</dbReference>